<dbReference type="PRINTS" id="PR00035">
    <property type="entry name" value="HTHGNTR"/>
</dbReference>
<dbReference type="CDD" id="cd07377">
    <property type="entry name" value="WHTH_GntR"/>
    <property type="match status" value="1"/>
</dbReference>
<protein>
    <submittedName>
        <fullName evidence="6">FadR family transcriptional regulator</fullName>
    </submittedName>
</protein>
<evidence type="ECO:0000256" key="4">
    <source>
        <dbReference type="SAM" id="MobiDB-lite"/>
    </source>
</evidence>
<evidence type="ECO:0000256" key="2">
    <source>
        <dbReference type="ARBA" id="ARBA00023125"/>
    </source>
</evidence>
<organism evidence="6 7">
    <name type="scientific">Pseudohoeflea suaedae</name>
    <dbReference type="NCBI Taxonomy" id="877384"/>
    <lineage>
        <taxon>Bacteria</taxon>
        <taxon>Pseudomonadati</taxon>
        <taxon>Pseudomonadota</taxon>
        <taxon>Alphaproteobacteria</taxon>
        <taxon>Hyphomicrobiales</taxon>
        <taxon>Rhizobiaceae</taxon>
        <taxon>Pseudohoeflea</taxon>
    </lineage>
</organism>
<evidence type="ECO:0000313" key="6">
    <source>
        <dbReference type="EMBL" id="TDH34475.1"/>
    </source>
</evidence>
<dbReference type="GO" id="GO:0003677">
    <property type="term" value="F:DNA binding"/>
    <property type="evidence" value="ECO:0007669"/>
    <property type="project" value="UniProtKB-KW"/>
</dbReference>
<evidence type="ECO:0000313" key="7">
    <source>
        <dbReference type="Proteomes" id="UP000295131"/>
    </source>
</evidence>
<evidence type="ECO:0000256" key="3">
    <source>
        <dbReference type="ARBA" id="ARBA00023163"/>
    </source>
</evidence>
<dbReference type="Pfam" id="PF07729">
    <property type="entry name" value="FCD"/>
    <property type="match status" value="1"/>
</dbReference>
<sequence length="243" mass="27545">MSEETRMTREEAGATAETIRPSSASAVDDLVAKIRSLISDEGLKVGDNLPTERELCERFQASRNTVREAMRILKAYGIVSVRPKVGATIIDDRMERALDLFAFNTLEVSRSTFNDIQGFRTLLEVASVEELFERITQEDITELQRANDEMMNAGSAMEASEADFRFHTRLIQVLGNKAILDVYKIMKPVILKIMVRGKTRRTFSTTTFSEHAAIIEALSARDRIAYQYRMKSHLEAGFPHFDE</sequence>
<keyword evidence="2" id="KW-0238">DNA-binding</keyword>
<dbReference type="Gene3D" id="1.20.120.530">
    <property type="entry name" value="GntR ligand-binding domain-like"/>
    <property type="match status" value="1"/>
</dbReference>
<dbReference type="Pfam" id="PF00392">
    <property type="entry name" value="GntR"/>
    <property type="match status" value="1"/>
</dbReference>
<gene>
    <name evidence="6" type="ORF">E2A64_17610</name>
</gene>
<proteinExistence type="predicted"/>
<dbReference type="SMART" id="SM00895">
    <property type="entry name" value="FCD"/>
    <property type="match status" value="1"/>
</dbReference>
<dbReference type="EMBL" id="SMSI01000004">
    <property type="protein sequence ID" value="TDH34475.1"/>
    <property type="molecule type" value="Genomic_DNA"/>
</dbReference>
<dbReference type="InterPro" id="IPR036390">
    <property type="entry name" value="WH_DNA-bd_sf"/>
</dbReference>
<feature type="domain" description="HTH gntR-type" evidence="5">
    <location>
        <begin position="24"/>
        <end position="92"/>
    </location>
</feature>
<dbReference type="SUPFAM" id="SSF46785">
    <property type="entry name" value="Winged helix' DNA-binding domain"/>
    <property type="match status" value="1"/>
</dbReference>
<dbReference type="PROSITE" id="PS50949">
    <property type="entry name" value="HTH_GNTR"/>
    <property type="match status" value="1"/>
</dbReference>
<dbReference type="InterPro" id="IPR036388">
    <property type="entry name" value="WH-like_DNA-bd_sf"/>
</dbReference>
<evidence type="ECO:0000259" key="5">
    <source>
        <dbReference type="PROSITE" id="PS50949"/>
    </source>
</evidence>
<comment type="caution">
    <text evidence="6">The sequence shown here is derived from an EMBL/GenBank/DDBJ whole genome shotgun (WGS) entry which is preliminary data.</text>
</comment>
<feature type="compositionally biased region" description="Basic and acidic residues" evidence="4">
    <location>
        <begin position="1"/>
        <end position="12"/>
    </location>
</feature>
<dbReference type="Gene3D" id="1.10.10.10">
    <property type="entry name" value="Winged helix-like DNA-binding domain superfamily/Winged helix DNA-binding domain"/>
    <property type="match status" value="1"/>
</dbReference>
<dbReference type="GO" id="GO:0003700">
    <property type="term" value="F:DNA-binding transcription factor activity"/>
    <property type="evidence" value="ECO:0007669"/>
    <property type="project" value="InterPro"/>
</dbReference>
<evidence type="ECO:0000256" key="1">
    <source>
        <dbReference type="ARBA" id="ARBA00023015"/>
    </source>
</evidence>
<dbReference type="Proteomes" id="UP000295131">
    <property type="component" value="Unassembled WGS sequence"/>
</dbReference>
<dbReference type="InterPro" id="IPR011711">
    <property type="entry name" value="GntR_C"/>
</dbReference>
<dbReference type="SMART" id="SM00345">
    <property type="entry name" value="HTH_GNTR"/>
    <property type="match status" value="1"/>
</dbReference>
<dbReference type="InterPro" id="IPR008920">
    <property type="entry name" value="TF_FadR/GntR_C"/>
</dbReference>
<dbReference type="SUPFAM" id="SSF48008">
    <property type="entry name" value="GntR ligand-binding domain-like"/>
    <property type="match status" value="1"/>
</dbReference>
<name>A0A4R5PIU0_9HYPH</name>
<dbReference type="AlphaFoldDB" id="A0A4R5PIU0"/>
<keyword evidence="3" id="KW-0804">Transcription</keyword>
<dbReference type="InterPro" id="IPR000524">
    <property type="entry name" value="Tscrpt_reg_HTH_GntR"/>
</dbReference>
<accession>A0A4R5PIU0</accession>
<dbReference type="PANTHER" id="PTHR43537:SF5">
    <property type="entry name" value="UXU OPERON TRANSCRIPTIONAL REGULATOR"/>
    <property type="match status" value="1"/>
</dbReference>
<dbReference type="PANTHER" id="PTHR43537">
    <property type="entry name" value="TRANSCRIPTIONAL REGULATOR, GNTR FAMILY"/>
    <property type="match status" value="1"/>
</dbReference>
<keyword evidence="7" id="KW-1185">Reference proteome</keyword>
<feature type="region of interest" description="Disordered" evidence="4">
    <location>
        <begin position="1"/>
        <end position="21"/>
    </location>
</feature>
<reference evidence="6 7" key="1">
    <citation type="journal article" date="2013" name="Int. J. Syst. Evol. Microbiol.">
        <title>Hoeflea suaedae sp. nov., an endophytic bacterium isolated from the root of the halophyte Suaeda maritima.</title>
        <authorList>
            <person name="Chung E.J."/>
            <person name="Park J.A."/>
            <person name="Pramanik P."/>
            <person name="Bibi F."/>
            <person name="Jeon C.O."/>
            <person name="Chung Y.R."/>
        </authorList>
    </citation>
    <scope>NUCLEOTIDE SEQUENCE [LARGE SCALE GENOMIC DNA]</scope>
    <source>
        <strain evidence="6 7">YC6898</strain>
    </source>
</reference>
<keyword evidence="1" id="KW-0805">Transcription regulation</keyword>